<organism evidence="2 3">
    <name type="scientific">Tothia fuscella</name>
    <dbReference type="NCBI Taxonomy" id="1048955"/>
    <lineage>
        <taxon>Eukaryota</taxon>
        <taxon>Fungi</taxon>
        <taxon>Dikarya</taxon>
        <taxon>Ascomycota</taxon>
        <taxon>Pezizomycotina</taxon>
        <taxon>Dothideomycetes</taxon>
        <taxon>Pleosporomycetidae</taxon>
        <taxon>Venturiales</taxon>
        <taxon>Cylindrosympodiaceae</taxon>
        <taxon>Tothia</taxon>
    </lineage>
</organism>
<evidence type="ECO:0000313" key="2">
    <source>
        <dbReference type="EMBL" id="KAF2434236.1"/>
    </source>
</evidence>
<protein>
    <submittedName>
        <fullName evidence="2">Uncharacterized protein</fullName>
    </submittedName>
</protein>
<dbReference type="AlphaFoldDB" id="A0A9P4NYS6"/>
<evidence type="ECO:0000256" key="1">
    <source>
        <dbReference type="SAM" id="MobiDB-lite"/>
    </source>
</evidence>
<comment type="caution">
    <text evidence="2">The sequence shown here is derived from an EMBL/GenBank/DDBJ whole genome shotgun (WGS) entry which is preliminary data.</text>
</comment>
<dbReference type="Proteomes" id="UP000800235">
    <property type="component" value="Unassembled WGS sequence"/>
</dbReference>
<feature type="region of interest" description="Disordered" evidence="1">
    <location>
        <begin position="1"/>
        <end position="90"/>
    </location>
</feature>
<gene>
    <name evidence="2" type="ORF">EJ08DRAFT_646672</name>
</gene>
<keyword evidence="3" id="KW-1185">Reference proteome</keyword>
<dbReference type="EMBL" id="MU007017">
    <property type="protein sequence ID" value="KAF2434236.1"/>
    <property type="molecule type" value="Genomic_DNA"/>
</dbReference>
<evidence type="ECO:0000313" key="3">
    <source>
        <dbReference type="Proteomes" id="UP000800235"/>
    </source>
</evidence>
<feature type="compositionally biased region" description="Low complexity" evidence="1">
    <location>
        <begin position="16"/>
        <end position="25"/>
    </location>
</feature>
<name>A0A9P4NYS6_9PEZI</name>
<proteinExistence type="predicted"/>
<feature type="compositionally biased region" description="Low complexity" evidence="1">
    <location>
        <begin position="34"/>
        <end position="81"/>
    </location>
</feature>
<reference evidence="2" key="1">
    <citation type="journal article" date="2020" name="Stud. Mycol.">
        <title>101 Dothideomycetes genomes: a test case for predicting lifestyles and emergence of pathogens.</title>
        <authorList>
            <person name="Haridas S."/>
            <person name="Albert R."/>
            <person name="Binder M."/>
            <person name="Bloem J."/>
            <person name="Labutti K."/>
            <person name="Salamov A."/>
            <person name="Andreopoulos B."/>
            <person name="Baker S."/>
            <person name="Barry K."/>
            <person name="Bills G."/>
            <person name="Bluhm B."/>
            <person name="Cannon C."/>
            <person name="Castanera R."/>
            <person name="Culley D."/>
            <person name="Daum C."/>
            <person name="Ezra D."/>
            <person name="Gonzalez J."/>
            <person name="Henrissat B."/>
            <person name="Kuo A."/>
            <person name="Liang C."/>
            <person name="Lipzen A."/>
            <person name="Lutzoni F."/>
            <person name="Magnuson J."/>
            <person name="Mondo S."/>
            <person name="Nolan M."/>
            <person name="Ohm R."/>
            <person name="Pangilinan J."/>
            <person name="Park H.-J."/>
            <person name="Ramirez L."/>
            <person name="Alfaro M."/>
            <person name="Sun H."/>
            <person name="Tritt A."/>
            <person name="Yoshinaga Y."/>
            <person name="Zwiers L.-H."/>
            <person name="Turgeon B."/>
            <person name="Goodwin S."/>
            <person name="Spatafora J."/>
            <person name="Crous P."/>
            <person name="Grigoriev I."/>
        </authorList>
    </citation>
    <scope>NUCLEOTIDE SEQUENCE</scope>
    <source>
        <strain evidence="2">CBS 130266</strain>
    </source>
</reference>
<sequence>MTPTTQSQKLYLKPITTSYTSSSTTQPHNHPLNQQLRFTTPQRTQPRIPTQQLQPPIVPQQLRTPVTQRPRSTSSSQRNPPLSLSPFGSIFGAYLEARSGSGARK</sequence>
<accession>A0A9P4NYS6</accession>